<feature type="region of interest" description="Disordered" evidence="1">
    <location>
        <begin position="207"/>
        <end position="238"/>
    </location>
</feature>
<dbReference type="Pfam" id="PF13585">
    <property type="entry name" value="CHU_C"/>
    <property type="match status" value="1"/>
</dbReference>
<dbReference type="Gene3D" id="2.60.40.10">
    <property type="entry name" value="Immunoglobulins"/>
    <property type="match status" value="6"/>
</dbReference>
<feature type="region of interest" description="Disordered" evidence="1">
    <location>
        <begin position="344"/>
        <end position="364"/>
    </location>
</feature>
<feature type="domain" description="DUF11" evidence="2">
    <location>
        <begin position="374"/>
        <end position="485"/>
    </location>
</feature>
<evidence type="ECO:0000256" key="1">
    <source>
        <dbReference type="SAM" id="MobiDB-lite"/>
    </source>
</evidence>
<name>G2PIK5_ALLRU</name>
<dbReference type="InterPro" id="IPR026341">
    <property type="entry name" value="T9SS_type_B"/>
</dbReference>
<dbReference type="Proteomes" id="UP000008908">
    <property type="component" value="Chromosome"/>
</dbReference>
<reference evidence="3 4" key="2">
    <citation type="journal article" date="2012" name="Stand. Genomic Sci.">
        <title>Complete genome sequence of the facultatively anaerobic, appendaged bacterium Muricauda ruestringensis type strain (B1(T)).</title>
        <authorList>
            <person name="Huntemann M."/>
            <person name="Teshima H."/>
            <person name="Lapidus A."/>
            <person name="Nolan M."/>
            <person name="Lucas S."/>
            <person name="Hammon N."/>
            <person name="Deshpande S."/>
            <person name="Cheng J.F."/>
            <person name="Tapia R."/>
            <person name="Goodwin L.A."/>
            <person name="Pitluck S."/>
            <person name="Liolios K."/>
            <person name="Pagani I."/>
            <person name="Ivanova N."/>
            <person name="Mavromatis K."/>
            <person name="Mikhailova N."/>
            <person name="Pati A."/>
            <person name="Chen A."/>
            <person name="Palaniappan K."/>
            <person name="Land M."/>
            <person name="Hauser L."/>
            <person name="Pan C."/>
            <person name="Brambilla E.M."/>
            <person name="Rohde M."/>
            <person name="Spring S."/>
            <person name="Goker M."/>
            <person name="Detter J.C."/>
            <person name="Bristow J."/>
            <person name="Eisen J.A."/>
            <person name="Markowitz V."/>
            <person name="Hugenholtz P."/>
            <person name="Kyrpides N.C."/>
            <person name="Klenk H.P."/>
            <person name="Woyke T."/>
        </authorList>
    </citation>
    <scope>NUCLEOTIDE SEQUENCE [LARGE SCALE GENOMIC DNA]</scope>
    <source>
        <strain evidence="4">DSM 13258 / LMG 19739 / B1</strain>
    </source>
</reference>
<reference evidence="4" key="1">
    <citation type="submission" date="2011-08" db="EMBL/GenBank/DDBJ databases">
        <title>The complete genome of Muricauda ruestringensis DSM 13258.</title>
        <authorList>
            <person name="Lucas S."/>
            <person name="Han J."/>
            <person name="Lapidus A."/>
            <person name="Bruce D."/>
            <person name="Goodwin L."/>
            <person name="Pitluck S."/>
            <person name="Peters L."/>
            <person name="Kyrpides N."/>
            <person name="Mavromatis K."/>
            <person name="Ivanova N."/>
            <person name="Ovchinnikova G."/>
            <person name="Teshima H."/>
            <person name="Detter J.C."/>
            <person name="Tapia R."/>
            <person name="Han C."/>
            <person name="Land M."/>
            <person name="Hauser L."/>
            <person name="Markowitz V."/>
            <person name="Cheng J.-F."/>
            <person name="Hugenholtz P."/>
            <person name="Woyke T."/>
            <person name="Wu D."/>
            <person name="Spring S."/>
            <person name="Schroeder M."/>
            <person name="Brambilla E."/>
            <person name="Klenk H.-P."/>
            <person name="Eisen J.A."/>
        </authorList>
    </citation>
    <scope>NUCLEOTIDE SEQUENCE [LARGE SCALE GENOMIC DNA]</scope>
    <source>
        <strain evidence="4">DSM 13258 / LMG 19739 / B1</strain>
    </source>
</reference>
<dbReference type="InterPro" id="IPR001434">
    <property type="entry name" value="OmcB-like_DUF11"/>
</dbReference>
<dbReference type="NCBIfam" id="TIGR01451">
    <property type="entry name" value="B_ant_repeat"/>
    <property type="match status" value="7"/>
</dbReference>
<proteinExistence type="predicted"/>
<feature type="region of interest" description="Disordered" evidence="1">
    <location>
        <begin position="732"/>
        <end position="751"/>
    </location>
</feature>
<keyword evidence="4" id="KW-1185">Reference proteome</keyword>
<dbReference type="KEGG" id="mrs:Murru_1679"/>
<evidence type="ECO:0000259" key="2">
    <source>
        <dbReference type="Pfam" id="PF01345"/>
    </source>
</evidence>
<dbReference type="NCBIfam" id="TIGR04131">
    <property type="entry name" value="Bac_Flav_CTERM"/>
    <property type="match status" value="1"/>
</dbReference>
<dbReference type="Pfam" id="PF22352">
    <property type="entry name" value="K319L-like_PKD"/>
    <property type="match status" value="1"/>
</dbReference>
<feature type="domain" description="DUF11" evidence="2">
    <location>
        <begin position="504"/>
        <end position="612"/>
    </location>
</feature>
<accession>G2PIK5</accession>
<dbReference type="InterPro" id="IPR051172">
    <property type="entry name" value="Chlamydia_OmcB"/>
</dbReference>
<dbReference type="InterPro" id="IPR047589">
    <property type="entry name" value="DUF11_rpt"/>
</dbReference>
<dbReference type="EMBL" id="CP002999">
    <property type="protein sequence ID" value="AEM70719.1"/>
    <property type="molecule type" value="Genomic_DNA"/>
</dbReference>
<feature type="domain" description="DUF11" evidence="2">
    <location>
        <begin position="761"/>
        <end position="871"/>
    </location>
</feature>
<dbReference type="HOGENOM" id="CLU_281424_0_0_10"/>
<dbReference type="OrthoDB" id="9805017at2"/>
<organism evidence="3 4">
    <name type="scientific">Allomuricauda ruestringensis (strain DSM 13258 / CIP 107369 / LMG 19739 / B1)</name>
    <name type="common">Muricauda ruestringensis</name>
    <dbReference type="NCBI Taxonomy" id="886377"/>
    <lineage>
        <taxon>Bacteria</taxon>
        <taxon>Pseudomonadati</taxon>
        <taxon>Bacteroidota</taxon>
        <taxon>Flavobacteriia</taxon>
        <taxon>Flavobacteriales</taxon>
        <taxon>Flavobacteriaceae</taxon>
        <taxon>Flagellimonas</taxon>
    </lineage>
</organism>
<dbReference type="PANTHER" id="PTHR34819:SF3">
    <property type="entry name" value="CELL SURFACE PROTEIN"/>
    <property type="match status" value="1"/>
</dbReference>
<feature type="compositionally biased region" description="Polar residues" evidence="1">
    <location>
        <begin position="735"/>
        <end position="744"/>
    </location>
</feature>
<feature type="domain" description="DUF11" evidence="2">
    <location>
        <begin position="902"/>
        <end position="1014"/>
    </location>
</feature>
<feature type="domain" description="DUF11" evidence="2">
    <location>
        <begin position="632"/>
        <end position="741"/>
    </location>
</feature>
<dbReference type="InterPro" id="IPR013783">
    <property type="entry name" value="Ig-like_fold"/>
</dbReference>
<dbReference type="RefSeq" id="WP_014033000.1">
    <property type="nucleotide sequence ID" value="NC_015945.1"/>
</dbReference>
<dbReference type="STRING" id="886377.Murru_1679"/>
<dbReference type="PANTHER" id="PTHR34819">
    <property type="entry name" value="LARGE CYSTEINE-RICH PERIPLASMIC PROTEIN OMCB"/>
    <property type="match status" value="1"/>
</dbReference>
<dbReference type="eggNOG" id="COG1361">
    <property type="taxonomic scope" value="Bacteria"/>
</dbReference>
<feature type="compositionally biased region" description="Polar residues" evidence="1">
    <location>
        <begin position="207"/>
        <end position="225"/>
    </location>
</feature>
<feature type="domain" description="DUF11" evidence="2">
    <location>
        <begin position="245"/>
        <end position="358"/>
    </location>
</feature>
<dbReference type="AlphaFoldDB" id="G2PIK5"/>
<evidence type="ECO:0000313" key="4">
    <source>
        <dbReference type="Proteomes" id="UP000008908"/>
    </source>
</evidence>
<gene>
    <name evidence="3" type="ordered locus">Murru_1679</name>
</gene>
<feature type="domain" description="DUF11" evidence="2">
    <location>
        <begin position="117"/>
        <end position="226"/>
    </location>
</feature>
<sequence length="1113" mass="119427">MNKPQSSLLSRCFLLVVFLVFVSFQKAYSQSCAVNAGPNQTFDQTTSVFLSADTPPVGTGTWKQLSGPTLVDFDDATDPNTEVTNATYGTYIFEWTVSGATCDTASDTVGITIEGIDLSLTKTIDKSPPLVSDNVRFTLTVFNDGPSDATSVEVTDLLPSGYTYVTDNGDGAYNEATGIWNVGSLASGGSTSLNILAKVNASGDYDNTAQITGHDQTDIDSTPNNDAPGEDDQDEVSVTPEPLVDISVTKTVDEFVPEVGEEIVFTITVQNDGPSDATNVVVTDVLASGYQLVNAAPSLGTYNSTNGSWVVGNLANGNVETLEVTLQVLSTGDYTNTAELTNVAEKDVDSTPNNNNESEDDQQSIEPIPIPVADLLLRKSVNVLSPYVGQEVIFTVNITNLGPSDASGVEVMDLLPDGYTYVSHTTTAGIYNATSGMWVLNGDLAEGRTDTLTIVATVNNSGDHFNVAEVFASDQYDPNSIPNNNNVFENDQDNAGTTPIPSADLALNVSVDNDFPDVGAQVTFTITLINEGPSDALGVEVKNVLPDGFTYISDDSGGLFNSSNGVWNVGTVAFESQMEMNIVAEVNPSGDYTTTAEVVDALFFDADSTPNNHILAEDDQDEQAVTPRYITDISVSKTVNDMNPEVGDEIVFTIQISNNGPNDASGLIIEDKLESGYAFVSATVTSGIYDEIAGSWDLPAVSNGSIQTLEIRARVLSSGSYQNTAELTALDTYDPDSTPNNNLGSEDDQETVIPVPGGSSDLSLNKTVDNANPNVGDVVRFVVSVTNHGPSDARNVEVTDVLPSGYTYESHTSTAGIYNADSGIWSVNRTILNQDTESLEILVLVNAPTGTEDEYLNTAFVSESLYADPDSDPSMGLDEDDFADGIADDDEATAVIVPQTTDIAITKKVDNAMPNIGDEVVFEITVTNQGMDNATHLGIEEQLPLGYSYVSSEVTVGAYDTASSFWEIESLPVAETATLLLTVKVLDIEEYLNVASLAYMDQWDTDETNNFAEAFVEPSCLVVYNEFSPNGDGVNDYFKIDCISRYPNNTLQVYNRWGNIVFEKRSYSNDWDGTPNGRAIVQKEDQLPVGTYYYVLDLGDGSEPRTDWLYINR</sequence>
<protein>
    <submittedName>
        <fullName evidence="3">Conserved repeat domain protein</fullName>
    </submittedName>
</protein>
<dbReference type="Pfam" id="PF01345">
    <property type="entry name" value="DUF11"/>
    <property type="match status" value="7"/>
</dbReference>
<dbReference type="Gene3D" id="2.60.40.3080">
    <property type="match status" value="1"/>
</dbReference>
<evidence type="ECO:0000313" key="3">
    <source>
        <dbReference type="EMBL" id="AEM70719.1"/>
    </source>
</evidence>